<sequence>MTTTAAARTYGHWIGGEERLAGALIERRSPGTGGLVAQFADGSADDARAAIAAARGAFDEGPWPRLSGNERARVLLDWAVAIRERSEQLARIDAEEVGKPIRLARGDLEVTAGHFEYAAGLAQELRGDAYANMGESYLGMVLREPVGVAGLIMPWNFPALTFGQKVPYALAAGCTVVAKPSEFTSGSSLELARLGAEAGVPTGALNVVTGYGQPVGQQIAESPAVDFVSFTGSTLTGQRIAAAAAATTKRVALELGGKGATVVFADADLDDAIDGALFAVFFNTGECCVAGTRLLVQESIADAFVERLARRAERLRVGGPFDERADIGALVHEQHAQKVLDHVAAATRDGARLLTGGRRLDSGEHADGVFVAPTIFDGVTPEMRIFREEIFGPVLAVTRFSDADEAIALANDTSYGLGNSVWTRDVDTALRLTRALRSGLVWVNTTIDGGPQLPFGGVKGSGYGREMGRAGLEEYTELKSCLFRVGKRTPFFSL</sequence>
<gene>
    <name evidence="3" type="ORF">R7226_23975</name>
</gene>
<organism evidence="3 4">
    <name type="scientific">Conexibacter stalactiti</name>
    <dbReference type="NCBI Taxonomy" id="1940611"/>
    <lineage>
        <taxon>Bacteria</taxon>
        <taxon>Bacillati</taxon>
        <taxon>Actinomycetota</taxon>
        <taxon>Thermoleophilia</taxon>
        <taxon>Solirubrobacterales</taxon>
        <taxon>Conexibacteraceae</taxon>
        <taxon>Conexibacter</taxon>
    </lineage>
</organism>
<dbReference type="SUPFAM" id="SSF53720">
    <property type="entry name" value="ALDH-like"/>
    <property type="match status" value="1"/>
</dbReference>
<reference evidence="4" key="1">
    <citation type="submission" date="2023-07" db="EMBL/GenBank/DDBJ databases">
        <title>Conexibacter stalactiti sp. nov., isolated from stalactites in a lava cave and emended description of the genus Conexibacter.</title>
        <authorList>
            <person name="Lee S.D."/>
        </authorList>
    </citation>
    <scope>NUCLEOTIDE SEQUENCE [LARGE SCALE GENOMIC DNA]</scope>
    <source>
        <strain evidence="4">KCTC 39840</strain>
    </source>
</reference>
<dbReference type="InterPro" id="IPR016160">
    <property type="entry name" value="Ald_DH_CS_CYS"/>
</dbReference>
<feature type="domain" description="Aldehyde dehydrogenase" evidence="2">
    <location>
        <begin position="25"/>
        <end position="480"/>
    </location>
</feature>
<dbReference type="PANTHER" id="PTHR11699">
    <property type="entry name" value="ALDEHYDE DEHYDROGENASE-RELATED"/>
    <property type="match status" value="1"/>
</dbReference>
<dbReference type="Proteomes" id="UP001284601">
    <property type="component" value="Unassembled WGS sequence"/>
</dbReference>
<dbReference type="InterPro" id="IPR016163">
    <property type="entry name" value="Ald_DH_C"/>
</dbReference>
<evidence type="ECO:0000313" key="4">
    <source>
        <dbReference type="Proteomes" id="UP001284601"/>
    </source>
</evidence>
<dbReference type="EMBL" id="JAWSTH010000087">
    <property type="protein sequence ID" value="MDW5597428.1"/>
    <property type="molecule type" value="Genomic_DNA"/>
</dbReference>
<dbReference type="RefSeq" id="WP_318599892.1">
    <property type="nucleotide sequence ID" value="NZ_JAWSTH010000087.1"/>
</dbReference>
<dbReference type="Gene3D" id="3.40.309.10">
    <property type="entry name" value="Aldehyde Dehydrogenase, Chain A, domain 2"/>
    <property type="match status" value="1"/>
</dbReference>
<dbReference type="PROSITE" id="PS00070">
    <property type="entry name" value="ALDEHYDE_DEHYDR_CYS"/>
    <property type="match status" value="1"/>
</dbReference>
<dbReference type="Gene3D" id="3.40.605.10">
    <property type="entry name" value="Aldehyde Dehydrogenase, Chain A, domain 1"/>
    <property type="match status" value="1"/>
</dbReference>
<keyword evidence="4" id="KW-1185">Reference proteome</keyword>
<evidence type="ECO:0000256" key="1">
    <source>
        <dbReference type="ARBA" id="ARBA00023002"/>
    </source>
</evidence>
<evidence type="ECO:0000313" key="3">
    <source>
        <dbReference type="EMBL" id="MDW5597428.1"/>
    </source>
</evidence>
<accession>A0ABU4HVV4</accession>
<proteinExistence type="predicted"/>
<dbReference type="InterPro" id="IPR015590">
    <property type="entry name" value="Aldehyde_DH_dom"/>
</dbReference>
<dbReference type="Pfam" id="PF00171">
    <property type="entry name" value="Aldedh"/>
    <property type="match status" value="1"/>
</dbReference>
<keyword evidence="1" id="KW-0560">Oxidoreductase</keyword>
<dbReference type="InterPro" id="IPR016162">
    <property type="entry name" value="Ald_DH_N"/>
</dbReference>
<name>A0ABU4HVV4_9ACTN</name>
<dbReference type="InterPro" id="IPR016161">
    <property type="entry name" value="Ald_DH/histidinol_DH"/>
</dbReference>
<protein>
    <submittedName>
        <fullName evidence="3">Aldehyde dehydrogenase family protein</fullName>
    </submittedName>
</protein>
<evidence type="ECO:0000259" key="2">
    <source>
        <dbReference type="Pfam" id="PF00171"/>
    </source>
</evidence>
<comment type="caution">
    <text evidence="3">The sequence shown here is derived from an EMBL/GenBank/DDBJ whole genome shotgun (WGS) entry which is preliminary data.</text>
</comment>